<feature type="compositionally biased region" description="Low complexity" evidence="9">
    <location>
        <begin position="203"/>
        <end position="229"/>
    </location>
</feature>
<feature type="compositionally biased region" description="Basic residues" evidence="9">
    <location>
        <begin position="230"/>
        <end position="239"/>
    </location>
</feature>
<evidence type="ECO:0000256" key="6">
    <source>
        <dbReference type="ARBA" id="ARBA00023125"/>
    </source>
</evidence>
<reference evidence="10" key="1">
    <citation type="submission" date="2023-03" db="EMBL/GenBank/DDBJ databases">
        <title>Massive genome expansion in bonnet fungi (Mycena s.s.) driven by repeated elements and novel gene families across ecological guilds.</title>
        <authorList>
            <consortium name="Lawrence Berkeley National Laboratory"/>
            <person name="Harder C.B."/>
            <person name="Miyauchi S."/>
            <person name="Viragh M."/>
            <person name="Kuo A."/>
            <person name="Thoen E."/>
            <person name="Andreopoulos B."/>
            <person name="Lu D."/>
            <person name="Skrede I."/>
            <person name="Drula E."/>
            <person name="Henrissat B."/>
            <person name="Morin E."/>
            <person name="Kohler A."/>
            <person name="Barry K."/>
            <person name="LaButti K."/>
            <person name="Morin E."/>
            <person name="Salamov A."/>
            <person name="Lipzen A."/>
            <person name="Mereny Z."/>
            <person name="Hegedus B."/>
            <person name="Baldrian P."/>
            <person name="Stursova M."/>
            <person name="Weitz H."/>
            <person name="Taylor A."/>
            <person name="Grigoriev I.V."/>
            <person name="Nagy L.G."/>
            <person name="Martin F."/>
            <person name="Kauserud H."/>
        </authorList>
    </citation>
    <scope>NUCLEOTIDE SEQUENCE</scope>
    <source>
        <strain evidence="10">CBHHK002</strain>
    </source>
</reference>
<evidence type="ECO:0000256" key="4">
    <source>
        <dbReference type="ARBA" id="ARBA00022454"/>
    </source>
</evidence>
<proteinExistence type="predicted"/>
<gene>
    <name evidence="10" type="ORF">DFH08DRAFT_775127</name>
</gene>
<dbReference type="AlphaFoldDB" id="A0AAD7A9U6"/>
<accession>A0AAD7A9U6</accession>
<feature type="region of interest" description="Disordered" evidence="9">
    <location>
        <begin position="1"/>
        <end position="21"/>
    </location>
</feature>
<evidence type="ECO:0000313" key="11">
    <source>
        <dbReference type="Proteomes" id="UP001218218"/>
    </source>
</evidence>
<evidence type="ECO:0000256" key="8">
    <source>
        <dbReference type="ARBA" id="ARBA00030039"/>
    </source>
</evidence>
<name>A0AAD7A9U6_9AGAR</name>
<sequence>MHASTFRPQTDSSSSNSSQLHAPTNTIWQWTLKPEAVASCFAQDVFDMQESGTRETEFFWLGRIPCRSVKLVGLLVGVQAYEQRVIYHLDDGTAVIECHHRPPAPNQPRQEKPKEPLPLLEPLAYVGYAVTIIGRVSRMRETRKITVDSIVRCSSSNDEPNHWIAVGALHRTHYYIQEPFILPLRPVLQTPAPMLTPSRRDTSAVAPVPATPSTASSAPSSPSKSSVRSSPHKLRHPSRLHTADLTDNAFRIYLKHYMDYADDVQPHPVIILEQPSTPTKSSRNALPPEDVTPRPHDRTPGPPPPRIVPLDFTRPRTPEQNLTTRGFTQSHLRRVPELALMAKRVVKAEAKRRARSAAKRTKEAVAAAKDGGGGGVPGKKPRPVVVTQAMLNDQQKLHPRMKRLFNHAIMQLVRDGDVISWDGPRRPCPPARGAGDGDGELNPNSSALWKLNSSSGTQFSVGGNSTVFSNASVAEDDEDEGELSDPAPDEEAFVSLTPAVLAPTVEHAISKLVAEATARGSRARAAPAAGPTVPEIVSFLKNDDMWRNLSEFTVNEALGLLKDEGRAWTMGGGRWELSI</sequence>
<protein>
    <recommendedName>
        <fullName evidence="3">CST complex subunit STN1</fullName>
    </recommendedName>
    <alternativeName>
        <fullName evidence="8">Suppressor of cdc thirteen homolog</fullName>
    </alternativeName>
</protein>
<dbReference type="GO" id="GO:0005634">
    <property type="term" value="C:nucleus"/>
    <property type="evidence" value="ECO:0007669"/>
    <property type="project" value="UniProtKB-SubCell"/>
</dbReference>
<dbReference type="EMBL" id="JARIHO010000012">
    <property type="protein sequence ID" value="KAJ7352254.1"/>
    <property type="molecule type" value="Genomic_DNA"/>
</dbReference>
<feature type="region of interest" description="Disordered" evidence="9">
    <location>
        <begin position="421"/>
        <end position="449"/>
    </location>
</feature>
<dbReference type="Gene3D" id="2.40.50.140">
    <property type="entry name" value="Nucleic acid-binding proteins"/>
    <property type="match status" value="1"/>
</dbReference>
<feature type="region of interest" description="Disordered" evidence="9">
    <location>
        <begin position="274"/>
        <end position="322"/>
    </location>
</feature>
<evidence type="ECO:0000256" key="2">
    <source>
        <dbReference type="ARBA" id="ARBA00004574"/>
    </source>
</evidence>
<dbReference type="GO" id="GO:0000781">
    <property type="term" value="C:chromosome, telomeric region"/>
    <property type="evidence" value="ECO:0007669"/>
    <property type="project" value="UniProtKB-SubCell"/>
</dbReference>
<evidence type="ECO:0000256" key="7">
    <source>
        <dbReference type="ARBA" id="ARBA00023242"/>
    </source>
</evidence>
<keyword evidence="7" id="KW-0539">Nucleus</keyword>
<comment type="caution">
    <text evidence="10">The sequence shown here is derived from an EMBL/GenBank/DDBJ whole genome shotgun (WGS) entry which is preliminary data.</text>
</comment>
<organism evidence="10 11">
    <name type="scientific">Mycena albidolilacea</name>
    <dbReference type="NCBI Taxonomy" id="1033008"/>
    <lineage>
        <taxon>Eukaryota</taxon>
        <taxon>Fungi</taxon>
        <taxon>Dikarya</taxon>
        <taxon>Basidiomycota</taxon>
        <taxon>Agaricomycotina</taxon>
        <taxon>Agaricomycetes</taxon>
        <taxon>Agaricomycetidae</taxon>
        <taxon>Agaricales</taxon>
        <taxon>Marasmiineae</taxon>
        <taxon>Mycenaceae</taxon>
        <taxon>Mycena</taxon>
    </lineage>
</organism>
<dbReference type="PANTHER" id="PTHR13989">
    <property type="entry name" value="REPLICATION PROTEIN A-RELATED"/>
    <property type="match status" value="1"/>
</dbReference>
<feature type="compositionally biased region" description="Polar residues" evidence="9">
    <location>
        <begin position="1"/>
        <end position="11"/>
    </location>
</feature>
<feature type="region of interest" description="Disordered" evidence="9">
    <location>
        <begin position="353"/>
        <end position="380"/>
    </location>
</feature>
<evidence type="ECO:0000256" key="1">
    <source>
        <dbReference type="ARBA" id="ARBA00004123"/>
    </source>
</evidence>
<dbReference type="InterPro" id="IPR040260">
    <property type="entry name" value="RFA2-like"/>
</dbReference>
<comment type="subcellular location">
    <subcellularLocation>
        <location evidence="2">Chromosome</location>
        <location evidence="2">Telomere</location>
    </subcellularLocation>
    <subcellularLocation>
        <location evidence="1">Nucleus</location>
    </subcellularLocation>
</comment>
<dbReference type="PANTHER" id="PTHR13989:SF33">
    <property type="entry name" value="CST COMPLEX SUBUNIT STN1"/>
    <property type="match status" value="1"/>
</dbReference>
<feature type="region of interest" description="Disordered" evidence="9">
    <location>
        <begin position="193"/>
        <end position="241"/>
    </location>
</feature>
<feature type="compositionally biased region" description="Polar residues" evidence="9">
    <location>
        <begin position="274"/>
        <end position="284"/>
    </location>
</feature>
<dbReference type="SUPFAM" id="SSF50249">
    <property type="entry name" value="Nucleic acid-binding proteins"/>
    <property type="match status" value="1"/>
</dbReference>
<dbReference type="GO" id="GO:0003677">
    <property type="term" value="F:DNA binding"/>
    <property type="evidence" value="ECO:0007669"/>
    <property type="project" value="UniProtKB-KW"/>
</dbReference>
<evidence type="ECO:0000256" key="3">
    <source>
        <dbReference type="ARBA" id="ARBA00017411"/>
    </source>
</evidence>
<keyword evidence="11" id="KW-1185">Reference proteome</keyword>
<dbReference type="InterPro" id="IPR012340">
    <property type="entry name" value="NA-bd_OB-fold"/>
</dbReference>
<dbReference type="Proteomes" id="UP001218218">
    <property type="component" value="Unassembled WGS sequence"/>
</dbReference>
<evidence type="ECO:0000313" key="10">
    <source>
        <dbReference type="EMBL" id="KAJ7352254.1"/>
    </source>
</evidence>
<keyword evidence="6" id="KW-0238">DNA-binding</keyword>
<keyword evidence="4" id="KW-0158">Chromosome</keyword>
<keyword evidence="5" id="KW-0779">Telomere</keyword>
<evidence type="ECO:0000256" key="9">
    <source>
        <dbReference type="SAM" id="MobiDB-lite"/>
    </source>
</evidence>
<evidence type="ECO:0000256" key="5">
    <source>
        <dbReference type="ARBA" id="ARBA00022895"/>
    </source>
</evidence>